<name>A0ACB8APQ5_9AGAM</name>
<comment type="caution">
    <text evidence="1">The sequence shown here is derived from an EMBL/GenBank/DDBJ whole genome shotgun (WGS) entry which is preliminary data.</text>
</comment>
<dbReference type="EMBL" id="MU267599">
    <property type="protein sequence ID" value="KAH7915531.1"/>
    <property type="molecule type" value="Genomic_DNA"/>
</dbReference>
<reference evidence="1" key="1">
    <citation type="journal article" date="2021" name="New Phytol.">
        <title>Evolutionary innovations through gain and loss of genes in the ectomycorrhizal Boletales.</title>
        <authorList>
            <person name="Wu G."/>
            <person name="Miyauchi S."/>
            <person name="Morin E."/>
            <person name="Kuo A."/>
            <person name="Drula E."/>
            <person name="Varga T."/>
            <person name="Kohler A."/>
            <person name="Feng B."/>
            <person name="Cao Y."/>
            <person name="Lipzen A."/>
            <person name="Daum C."/>
            <person name="Hundley H."/>
            <person name="Pangilinan J."/>
            <person name="Johnson J."/>
            <person name="Barry K."/>
            <person name="LaButti K."/>
            <person name="Ng V."/>
            <person name="Ahrendt S."/>
            <person name="Min B."/>
            <person name="Choi I.G."/>
            <person name="Park H."/>
            <person name="Plett J.M."/>
            <person name="Magnuson J."/>
            <person name="Spatafora J.W."/>
            <person name="Nagy L.G."/>
            <person name="Henrissat B."/>
            <person name="Grigoriev I.V."/>
            <person name="Yang Z.L."/>
            <person name="Xu J."/>
            <person name="Martin F.M."/>
        </authorList>
    </citation>
    <scope>NUCLEOTIDE SEQUENCE</scope>
    <source>
        <strain evidence="1">ATCC 28755</strain>
    </source>
</reference>
<organism evidence="1 2">
    <name type="scientific">Hygrophoropsis aurantiaca</name>
    <dbReference type="NCBI Taxonomy" id="72124"/>
    <lineage>
        <taxon>Eukaryota</taxon>
        <taxon>Fungi</taxon>
        <taxon>Dikarya</taxon>
        <taxon>Basidiomycota</taxon>
        <taxon>Agaricomycotina</taxon>
        <taxon>Agaricomycetes</taxon>
        <taxon>Agaricomycetidae</taxon>
        <taxon>Boletales</taxon>
        <taxon>Coniophorineae</taxon>
        <taxon>Hygrophoropsidaceae</taxon>
        <taxon>Hygrophoropsis</taxon>
    </lineage>
</organism>
<accession>A0ACB8APQ5</accession>
<sequence>MLVVHPSSLCDVCLDPYGISSEPANAPHAIACGHIFCLTCLRSLAPSACPLCRKAFQPDRVKKLHVAGPPEVDDSSEEIYNARLQDLLQRVALVSGENEPEENVVQVVTEVENWLATQSDDPDFARPLRAAVAALQRYKALLDSNARDKIEFRRLRTQFRSSRRTAEHDSKTSRAVEESLLTRIQEIENENTFDLRLQISRLQTELDSLRSAQPRYRNTSNPLPPPPEPLPLDRFGIVNGRDTTFASMGNASETSRTYPLGQDSRRKPTTNGTTTTSKEQSASHVGYAPPSSRHHRPPESLRAQERSERVSEPEDTRSLRSYPAMDPIEPRPAEADRIPASRMHIVPGATREQRFVPPIAPSSPNWTIHADRGVPPHAEQESESRRRVREWERVTNGNSQPNNTVRPGVDRQINADTRLASAAAYVNGYGSGYESGYHLARNSEVRPSSYERSHSFPVQESPEQIVGGLGLTGVPYPPPNGTVSIREDPSDSETPRNRAHPLQRRHTVNAAQLDRTVRAADVPLQEAGPDRATRRPAPSISQSVSLDNPGPRMTNGNGNGNAAQHTDGAAARRSRYIAAVLAPLMGENDSPRSETTWGTVQSVSRSSMSELGLVGFQNGAGVRGEGSIAGDSVVGRDQVLDESEEDDESGVDDGSGTPMMPGSFAAGRGDGSVLGLILEDDGDYPRGNGGRRPRQRSISYTEMPTPSADDQINQRQRNLNGRQRDHRRHVSQPSSVDGPQPHTQLSSNDGGFGNALSLSFDASLPTHAYPAFPAPPPYSGSGFGREIIAPTPIVGGPNVAHLWANRT</sequence>
<evidence type="ECO:0000313" key="2">
    <source>
        <dbReference type="Proteomes" id="UP000790377"/>
    </source>
</evidence>
<dbReference type="Proteomes" id="UP000790377">
    <property type="component" value="Unassembled WGS sequence"/>
</dbReference>
<protein>
    <submittedName>
        <fullName evidence="1">Uncharacterized protein</fullName>
    </submittedName>
</protein>
<gene>
    <name evidence="1" type="ORF">BJ138DRAFT_1141534</name>
</gene>
<keyword evidence="2" id="KW-1185">Reference proteome</keyword>
<evidence type="ECO:0000313" key="1">
    <source>
        <dbReference type="EMBL" id="KAH7915531.1"/>
    </source>
</evidence>
<proteinExistence type="predicted"/>